<proteinExistence type="predicted"/>
<accession>A0A2Z4QDY0</accession>
<organism evidence="1 2">
    <name type="scientific">Erwinia phage vB_EamM_Alexandra</name>
    <dbReference type="NCBI Taxonomy" id="2201424"/>
    <lineage>
        <taxon>Viruses</taxon>
        <taxon>Duplodnaviria</taxon>
        <taxon>Heunggongvirae</taxon>
        <taxon>Uroviricota</taxon>
        <taxon>Caudoviricetes</taxon>
        <taxon>Alexandravirus</taxon>
        <taxon>Alexandravirus alexandra</taxon>
    </lineage>
</organism>
<evidence type="ECO:0000313" key="2">
    <source>
        <dbReference type="Proteomes" id="UP000251795"/>
    </source>
</evidence>
<name>A0A2Z4QDY0_9CAUD</name>
<dbReference type="Proteomes" id="UP000251795">
    <property type="component" value="Segment"/>
</dbReference>
<protein>
    <submittedName>
        <fullName evidence="1">Uncharacterized protein</fullName>
    </submittedName>
</protein>
<dbReference type="EMBL" id="MH248138">
    <property type="protein sequence ID" value="AWY08480.1"/>
    <property type="molecule type" value="Genomic_DNA"/>
</dbReference>
<gene>
    <name evidence="1" type="ORF">Alexandra_216</name>
</gene>
<keyword evidence="2" id="KW-1185">Reference proteome</keyword>
<evidence type="ECO:0000313" key="1">
    <source>
        <dbReference type="EMBL" id="AWY08480.1"/>
    </source>
</evidence>
<reference evidence="1 2" key="1">
    <citation type="submission" date="2018-04" db="EMBL/GenBank/DDBJ databases">
        <authorList>
            <person name="Go L.Y."/>
            <person name="Mitchell J.A."/>
        </authorList>
    </citation>
    <scope>NUCLEOTIDE SEQUENCE [LARGE SCALE GENOMIC DNA]</scope>
</reference>
<sequence>MRVKPSYRVVADLIEADGTFTTHTVQSGIKDYDEVEQKLESIKNDPPSHFKQFFRVVPRWEFSFA</sequence>